<reference evidence="11" key="1">
    <citation type="submission" date="2023-04" db="EMBL/GenBank/DDBJ databases">
        <title>Complete genome sequence of Temperatibacter marinus.</title>
        <authorList>
            <person name="Rong J.-C."/>
            <person name="Yi M.-L."/>
            <person name="Zhao Q."/>
        </authorList>
    </citation>
    <scope>NUCLEOTIDE SEQUENCE</scope>
    <source>
        <strain evidence="11">NBRC 110045</strain>
    </source>
</reference>
<dbReference type="KEGG" id="tmk:QGN29_11360"/>
<evidence type="ECO:0000256" key="2">
    <source>
        <dbReference type="ARBA" id="ARBA00009772"/>
    </source>
</evidence>
<protein>
    <recommendedName>
        <fullName evidence="3 9">Flagellar biosynthetic protein FliR</fullName>
    </recommendedName>
</protein>
<dbReference type="PANTHER" id="PTHR30065">
    <property type="entry name" value="FLAGELLAR BIOSYNTHETIC PROTEIN FLIR"/>
    <property type="match status" value="1"/>
</dbReference>
<feature type="transmembrane region" description="Helical" evidence="10">
    <location>
        <begin position="219"/>
        <end position="240"/>
    </location>
</feature>
<evidence type="ECO:0000256" key="6">
    <source>
        <dbReference type="ARBA" id="ARBA00022989"/>
    </source>
</evidence>
<dbReference type="NCBIfam" id="TIGR01400">
    <property type="entry name" value="fliR"/>
    <property type="match status" value="1"/>
</dbReference>
<evidence type="ECO:0000256" key="10">
    <source>
        <dbReference type="RuleBase" id="RU362071"/>
    </source>
</evidence>
<dbReference type="GO" id="GO:0006605">
    <property type="term" value="P:protein targeting"/>
    <property type="evidence" value="ECO:0007669"/>
    <property type="project" value="UniProtKB-UniRule"/>
</dbReference>
<dbReference type="GO" id="GO:0005886">
    <property type="term" value="C:plasma membrane"/>
    <property type="evidence" value="ECO:0007669"/>
    <property type="project" value="UniProtKB-SubCell"/>
</dbReference>
<evidence type="ECO:0000256" key="8">
    <source>
        <dbReference type="ARBA" id="ARBA00023143"/>
    </source>
</evidence>
<dbReference type="GO" id="GO:0044780">
    <property type="term" value="P:bacterial-type flagellum assembly"/>
    <property type="evidence" value="ECO:0007669"/>
    <property type="project" value="UniProtKB-UniRule"/>
</dbReference>
<evidence type="ECO:0000256" key="4">
    <source>
        <dbReference type="ARBA" id="ARBA00022475"/>
    </source>
</evidence>
<feature type="transmembrane region" description="Helical" evidence="10">
    <location>
        <begin position="12"/>
        <end position="31"/>
    </location>
</feature>
<evidence type="ECO:0000313" key="11">
    <source>
        <dbReference type="EMBL" id="WND02147.1"/>
    </source>
</evidence>
<evidence type="ECO:0000256" key="7">
    <source>
        <dbReference type="ARBA" id="ARBA00023136"/>
    </source>
</evidence>
<dbReference type="GO" id="GO:0009425">
    <property type="term" value="C:bacterial-type flagellum basal body"/>
    <property type="evidence" value="ECO:0007669"/>
    <property type="project" value="UniProtKB-SubCell"/>
</dbReference>
<evidence type="ECO:0000313" key="12">
    <source>
        <dbReference type="Proteomes" id="UP001268683"/>
    </source>
</evidence>
<sequence length="252" mass="27569">MLDEKLIPEIFDYLLVLVRISALVILFPALGDRSIPGRIRASLGAVIALIAYFPLRDVLPEMPTTTWGIFWLILREFLIGAMLGTIVRIILSASHVAGTITSFMSGLGAAQSFDPNQGGQSAIVSAFLSVSTVVMIFVTDVHHLMILGLVHSYTKLPVGVEIVAADFAYMATKYVASAFNLGVQLASPFILYSLIFNTSLGLISRLIPSFQVFFIAMPFNIFMGWLLYSILFGSMLTILIKHISDYLGEILG</sequence>
<feature type="transmembrane region" description="Helical" evidence="10">
    <location>
        <begin position="67"/>
        <end position="91"/>
    </location>
</feature>
<evidence type="ECO:0000256" key="9">
    <source>
        <dbReference type="NCBIfam" id="TIGR01400"/>
    </source>
</evidence>
<keyword evidence="11" id="KW-0969">Cilium</keyword>
<keyword evidence="5 10" id="KW-0812">Transmembrane</keyword>
<keyword evidence="11" id="KW-0966">Cell projection</keyword>
<evidence type="ECO:0000256" key="1">
    <source>
        <dbReference type="ARBA" id="ARBA00002578"/>
    </source>
</evidence>
<comment type="caution">
    <text evidence="10">Lacks conserved residue(s) required for the propagation of feature annotation.</text>
</comment>
<keyword evidence="12" id="KW-1185">Reference proteome</keyword>
<dbReference type="InterPro" id="IPR006303">
    <property type="entry name" value="FliR"/>
</dbReference>
<dbReference type="PRINTS" id="PR00953">
    <property type="entry name" value="TYPE3IMRPROT"/>
</dbReference>
<keyword evidence="7 10" id="KW-0472">Membrane</keyword>
<gene>
    <name evidence="11" type="primary">fliR</name>
    <name evidence="11" type="ORF">QGN29_11360</name>
</gene>
<dbReference type="PANTHER" id="PTHR30065:SF8">
    <property type="entry name" value="FLAGELLAR BIOSYNTHETIC PROTEIN FLIR"/>
    <property type="match status" value="1"/>
</dbReference>
<evidence type="ECO:0000256" key="5">
    <source>
        <dbReference type="ARBA" id="ARBA00022692"/>
    </source>
</evidence>
<comment type="function">
    <text evidence="1 10">Role in flagellar biosynthesis.</text>
</comment>
<keyword evidence="4 10" id="KW-1003">Cell membrane</keyword>
<dbReference type="AlphaFoldDB" id="A0AA52EB84"/>
<feature type="transmembrane region" description="Helical" evidence="10">
    <location>
        <begin position="37"/>
        <end position="55"/>
    </location>
</feature>
<keyword evidence="6 10" id="KW-1133">Transmembrane helix</keyword>
<comment type="subcellular location">
    <subcellularLocation>
        <location evidence="10">Cell membrane</location>
        <topology evidence="10">Multi-pass membrane protein</topology>
    </subcellularLocation>
    <subcellularLocation>
        <location evidence="10">Bacterial flagellum basal body</location>
    </subcellularLocation>
</comment>
<keyword evidence="11" id="KW-0282">Flagellum</keyword>
<dbReference type="Proteomes" id="UP001268683">
    <property type="component" value="Chromosome"/>
</dbReference>
<evidence type="ECO:0000256" key="3">
    <source>
        <dbReference type="ARBA" id="ARBA00021717"/>
    </source>
</evidence>
<keyword evidence="8 10" id="KW-0975">Bacterial flagellum</keyword>
<name>A0AA52EB84_9PROT</name>
<dbReference type="RefSeq" id="WP_310797982.1">
    <property type="nucleotide sequence ID" value="NZ_CP123872.1"/>
</dbReference>
<dbReference type="InterPro" id="IPR002010">
    <property type="entry name" value="T3SS_IM_R"/>
</dbReference>
<accession>A0AA52EB84</accession>
<organism evidence="11 12">
    <name type="scientific">Temperatibacter marinus</name>
    <dbReference type="NCBI Taxonomy" id="1456591"/>
    <lineage>
        <taxon>Bacteria</taxon>
        <taxon>Pseudomonadati</taxon>
        <taxon>Pseudomonadota</taxon>
        <taxon>Alphaproteobacteria</taxon>
        <taxon>Kordiimonadales</taxon>
        <taxon>Temperatibacteraceae</taxon>
        <taxon>Temperatibacter</taxon>
    </lineage>
</organism>
<proteinExistence type="inferred from homology"/>
<dbReference type="Pfam" id="PF01311">
    <property type="entry name" value="Bac_export_1"/>
    <property type="match status" value="1"/>
</dbReference>
<dbReference type="EMBL" id="CP123872">
    <property type="protein sequence ID" value="WND02147.1"/>
    <property type="molecule type" value="Genomic_DNA"/>
</dbReference>
<comment type="similarity">
    <text evidence="2 10">Belongs to the FliR/MopE/SpaR family.</text>
</comment>